<dbReference type="Proteomes" id="UP000822688">
    <property type="component" value="Chromosome 6"/>
</dbReference>
<dbReference type="InterPro" id="IPR011598">
    <property type="entry name" value="bHLH_dom"/>
</dbReference>
<keyword evidence="4" id="KW-0539">Nucleus</keyword>
<dbReference type="Gene3D" id="4.10.280.10">
    <property type="entry name" value="Helix-loop-helix DNA-binding domain"/>
    <property type="match status" value="1"/>
</dbReference>
<keyword evidence="2" id="KW-0805">Transcription regulation</keyword>
<accession>A0A8T0HEP1</accession>
<dbReference type="CDD" id="cd11454">
    <property type="entry name" value="bHLH_AtIND_like"/>
    <property type="match status" value="1"/>
</dbReference>
<comment type="subcellular location">
    <subcellularLocation>
        <location evidence="1">Nucleus</location>
    </subcellularLocation>
</comment>
<dbReference type="AlphaFoldDB" id="A0A8T0HEP1"/>
<dbReference type="InterPro" id="IPR036638">
    <property type="entry name" value="HLH_DNA-bd_sf"/>
</dbReference>
<evidence type="ECO:0000256" key="1">
    <source>
        <dbReference type="ARBA" id="ARBA00004123"/>
    </source>
</evidence>
<keyword evidence="3" id="KW-0804">Transcription</keyword>
<comment type="caution">
    <text evidence="7">The sequence shown here is derived from an EMBL/GenBank/DDBJ whole genome shotgun (WGS) entry which is preliminary data.</text>
</comment>
<dbReference type="EMBL" id="CM026427">
    <property type="protein sequence ID" value="KAG0568589.1"/>
    <property type="molecule type" value="Genomic_DNA"/>
</dbReference>
<evidence type="ECO:0000256" key="3">
    <source>
        <dbReference type="ARBA" id="ARBA00023163"/>
    </source>
</evidence>
<dbReference type="PANTHER" id="PTHR45914:SF12">
    <property type="entry name" value="TRANSCRIPTION FACTOR BHLH87"/>
    <property type="match status" value="1"/>
</dbReference>
<dbReference type="GO" id="GO:0005634">
    <property type="term" value="C:nucleus"/>
    <property type="evidence" value="ECO:0007669"/>
    <property type="project" value="UniProtKB-SubCell"/>
</dbReference>
<dbReference type="PANTHER" id="PTHR45914">
    <property type="entry name" value="TRANSCRIPTION FACTOR HEC3-RELATED"/>
    <property type="match status" value="1"/>
</dbReference>
<dbReference type="GO" id="GO:0003700">
    <property type="term" value="F:DNA-binding transcription factor activity"/>
    <property type="evidence" value="ECO:0007669"/>
    <property type="project" value="InterPro"/>
</dbReference>
<organism evidence="7 8">
    <name type="scientific">Ceratodon purpureus</name>
    <name type="common">Fire moss</name>
    <name type="synonym">Dicranum purpureum</name>
    <dbReference type="NCBI Taxonomy" id="3225"/>
    <lineage>
        <taxon>Eukaryota</taxon>
        <taxon>Viridiplantae</taxon>
        <taxon>Streptophyta</taxon>
        <taxon>Embryophyta</taxon>
        <taxon>Bryophyta</taxon>
        <taxon>Bryophytina</taxon>
        <taxon>Bryopsida</taxon>
        <taxon>Dicranidae</taxon>
        <taxon>Pseudoditrichales</taxon>
        <taxon>Ditrichaceae</taxon>
        <taxon>Ceratodon</taxon>
    </lineage>
</organism>
<proteinExistence type="predicted"/>
<evidence type="ECO:0000256" key="2">
    <source>
        <dbReference type="ARBA" id="ARBA00023015"/>
    </source>
</evidence>
<feature type="region of interest" description="Disordered" evidence="5">
    <location>
        <begin position="137"/>
        <end position="187"/>
    </location>
</feature>
<feature type="domain" description="BHLH" evidence="6">
    <location>
        <begin position="260"/>
        <end position="309"/>
    </location>
</feature>
<dbReference type="OrthoDB" id="2017571at2759"/>
<dbReference type="PROSITE" id="PS50888">
    <property type="entry name" value="BHLH"/>
    <property type="match status" value="1"/>
</dbReference>
<keyword evidence="8" id="KW-1185">Reference proteome</keyword>
<protein>
    <recommendedName>
        <fullName evidence="6">BHLH domain-containing protein</fullName>
    </recommendedName>
</protein>
<dbReference type="SMART" id="SM00353">
    <property type="entry name" value="HLH"/>
    <property type="match status" value="1"/>
</dbReference>
<evidence type="ECO:0000259" key="6">
    <source>
        <dbReference type="PROSITE" id="PS50888"/>
    </source>
</evidence>
<dbReference type="InterPro" id="IPR045843">
    <property type="entry name" value="IND-like"/>
</dbReference>
<evidence type="ECO:0000313" key="8">
    <source>
        <dbReference type="Proteomes" id="UP000822688"/>
    </source>
</evidence>
<dbReference type="GO" id="GO:0046983">
    <property type="term" value="F:protein dimerization activity"/>
    <property type="evidence" value="ECO:0007669"/>
    <property type="project" value="InterPro"/>
</dbReference>
<evidence type="ECO:0000256" key="4">
    <source>
        <dbReference type="ARBA" id="ARBA00023242"/>
    </source>
</evidence>
<evidence type="ECO:0000313" key="7">
    <source>
        <dbReference type="EMBL" id="KAG0568589.1"/>
    </source>
</evidence>
<reference evidence="7 8" key="1">
    <citation type="submission" date="2020-06" db="EMBL/GenBank/DDBJ databases">
        <title>WGS assembly of Ceratodon purpureus strain R40.</title>
        <authorList>
            <person name="Carey S.B."/>
            <person name="Jenkins J."/>
            <person name="Shu S."/>
            <person name="Lovell J.T."/>
            <person name="Sreedasyam A."/>
            <person name="Maumus F."/>
            <person name="Tiley G.P."/>
            <person name="Fernandez-Pozo N."/>
            <person name="Barry K."/>
            <person name="Chen C."/>
            <person name="Wang M."/>
            <person name="Lipzen A."/>
            <person name="Daum C."/>
            <person name="Saski C.A."/>
            <person name="Payton A.C."/>
            <person name="Mcbreen J.C."/>
            <person name="Conrad R.E."/>
            <person name="Kollar L.M."/>
            <person name="Olsson S."/>
            <person name="Huttunen S."/>
            <person name="Landis J.B."/>
            <person name="Wickett N.J."/>
            <person name="Johnson M.G."/>
            <person name="Rensing S.A."/>
            <person name="Grimwood J."/>
            <person name="Schmutz J."/>
            <person name="Mcdaniel S.F."/>
        </authorList>
    </citation>
    <scope>NUCLEOTIDE SEQUENCE [LARGE SCALE GENOMIC DNA]</scope>
    <source>
        <strain evidence="7 8">R40</strain>
    </source>
</reference>
<name>A0A8T0HEP1_CERPU</name>
<sequence>MSLSLRADDCNELPSMENWLNAGAEWSEHHGIIESTTSAPLFYHAETCNSTPISLFESLQKEAAVTHPFLKLDTLELCKENPDALLMRTGSSSMVESSGNEEDINSEQQGKSVTLCAIPSTALSASSLDEANLYTEADSPRGPLSPAALQLGKSPRTVSNKRTFDDTSEAASWVRKSPRQQDNHRAPVEYPPFVPIATAVAQPPLAIPTAVPFLPAAGNGGAPAAVAAPSILFSTPLSLPTVPSLEEIAQTRPKRRNVRISKDPQSVAARHRRERISDRVRVLQHFVPGGTKMDTASMLDEAINYVKFLQQQLQTLERIGNSYDARFMTQGGPMMMPHLGNSVRPFDLNCAVYQTYPSTSMAQPASQQPLQTWPNTRATSPFCSQGFSDSVQEQFCH</sequence>
<evidence type="ECO:0000256" key="5">
    <source>
        <dbReference type="SAM" id="MobiDB-lite"/>
    </source>
</evidence>
<dbReference type="Pfam" id="PF00010">
    <property type="entry name" value="HLH"/>
    <property type="match status" value="1"/>
</dbReference>
<gene>
    <name evidence="7" type="ORF">KC19_6G031600</name>
</gene>
<dbReference type="SUPFAM" id="SSF47459">
    <property type="entry name" value="HLH, helix-loop-helix DNA-binding domain"/>
    <property type="match status" value="1"/>
</dbReference>